<dbReference type="EMBL" id="CP060009">
    <property type="protein sequence ID" value="QNH00732.1"/>
    <property type="molecule type" value="Genomic_DNA"/>
</dbReference>
<sequence length="109" mass="12050">MNLQLPSVVQAYFEISNGDDISRMAACFHADARVIDEKRCHQGIEAIESWQRAARQAFTYRVEPIESSGEGDQLSVTAMVSGDFPGSPLPLRHVFTLREGQISSLEIAP</sequence>
<feature type="domain" description="SnoaL-like" evidence="1">
    <location>
        <begin position="9"/>
        <end position="103"/>
    </location>
</feature>
<dbReference type="SUPFAM" id="SSF54427">
    <property type="entry name" value="NTF2-like"/>
    <property type="match status" value="1"/>
</dbReference>
<dbReference type="RefSeq" id="WP_179545883.1">
    <property type="nucleotide sequence ID" value="NZ_CP060009.1"/>
</dbReference>
<dbReference type="Gene3D" id="3.10.450.50">
    <property type="match status" value="1"/>
</dbReference>
<dbReference type="InterPro" id="IPR032710">
    <property type="entry name" value="NTF2-like_dom_sf"/>
</dbReference>
<gene>
    <name evidence="2" type="ORF">HNQ25_20960</name>
</gene>
<dbReference type="InterPro" id="IPR037401">
    <property type="entry name" value="SnoaL-like"/>
</dbReference>
<name>A0ABX6SGZ4_9PSED</name>
<dbReference type="Pfam" id="PF12680">
    <property type="entry name" value="SnoaL_2"/>
    <property type="match status" value="1"/>
</dbReference>
<evidence type="ECO:0000259" key="1">
    <source>
        <dbReference type="Pfam" id="PF12680"/>
    </source>
</evidence>
<organism evidence="2 3">
    <name type="scientific">Pseudomonas sediminis</name>
    <dbReference type="NCBI Taxonomy" id="1691904"/>
    <lineage>
        <taxon>Bacteria</taxon>
        <taxon>Pseudomonadati</taxon>
        <taxon>Pseudomonadota</taxon>
        <taxon>Gammaproteobacteria</taxon>
        <taxon>Pseudomonadales</taxon>
        <taxon>Pseudomonadaceae</taxon>
        <taxon>Pseudomonas</taxon>
    </lineage>
</organism>
<proteinExistence type="predicted"/>
<keyword evidence="3" id="KW-1185">Reference proteome</keyword>
<evidence type="ECO:0000313" key="3">
    <source>
        <dbReference type="Proteomes" id="UP000515254"/>
    </source>
</evidence>
<protein>
    <submittedName>
        <fullName evidence="2">Nuclear transport factor 2 family protein</fullName>
    </submittedName>
</protein>
<evidence type="ECO:0000313" key="2">
    <source>
        <dbReference type="EMBL" id="QNH00732.1"/>
    </source>
</evidence>
<reference evidence="2 3" key="1">
    <citation type="journal article" date="2020" name="Microbiol. Resour. Announc.">
        <title>Complete genome sequences of four natural Pseudomonas isolates that catabolize a wide range of aromatic compounds relevant to lignin valorization.</title>
        <authorList>
            <person name="Hatmaker E.A."/>
            <person name="Presley G."/>
            <person name="Cannon O."/>
            <person name="Guss A.M."/>
            <person name="Elkins J.G."/>
        </authorList>
    </citation>
    <scope>NUCLEOTIDE SEQUENCE [LARGE SCALE GENOMIC DNA]</scope>
    <source>
        <strain evidence="2 3">B10D7D</strain>
    </source>
</reference>
<accession>A0ABX6SGZ4</accession>
<dbReference type="Proteomes" id="UP000515254">
    <property type="component" value="Chromosome"/>
</dbReference>